<name>A0A6A4Z6G6_APHAT</name>
<proteinExistence type="predicted"/>
<organism evidence="1 2">
    <name type="scientific">Aphanomyces astaci</name>
    <name type="common">Crayfish plague agent</name>
    <dbReference type="NCBI Taxonomy" id="112090"/>
    <lineage>
        <taxon>Eukaryota</taxon>
        <taxon>Sar</taxon>
        <taxon>Stramenopiles</taxon>
        <taxon>Oomycota</taxon>
        <taxon>Saprolegniomycetes</taxon>
        <taxon>Saprolegniales</taxon>
        <taxon>Verrucalvaceae</taxon>
        <taxon>Aphanomyces</taxon>
    </lineage>
</organism>
<dbReference type="VEuPathDB" id="FungiDB:H257_07739"/>
<sequence length="160" mass="17804">MVPTKDAMAIHKRAMELTDDQPQRLPKIGRPVSKYGPKKKPRQYKNTVVTYSERLSVIQYYDTCGMPSTLSAFYGNLTITARETMRKKIYSWLANRDHIETMASSGEPVEEVVSGDVVDDTILSELMAASSIEETIDPDGDICNGNDSVGDGTDAFEYIL</sequence>
<evidence type="ECO:0000313" key="1">
    <source>
        <dbReference type="EMBL" id="KAF0708563.1"/>
    </source>
</evidence>
<dbReference type="AlphaFoldDB" id="A0A6A4Z6G6"/>
<evidence type="ECO:0000313" key="2">
    <source>
        <dbReference type="Proteomes" id="UP000469452"/>
    </source>
</evidence>
<dbReference type="EMBL" id="VJMI01019013">
    <property type="protein sequence ID" value="KAF0708563.1"/>
    <property type="molecule type" value="Genomic_DNA"/>
</dbReference>
<comment type="caution">
    <text evidence="1">The sequence shown here is derived from an EMBL/GenBank/DDBJ whole genome shotgun (WGS) entry which is preliminary data.</text>
</comment>
<gene>
    <name evidence="1" type="ORF">AaE_013165</name>
</gene>
<accession>A0A6A4Z6G6</accession>
<reference evidence="1 2" key="1">
    <citation type="submission" date="2019-06" db="EMBL/GenBank/DDBJ databases">
        <title>Genomics analysis of Aphanomyces spp. identifies a new class of oomycete effector associated with host adaptation.</title>
        <authorList>
            <person name="Gaulin E."/>
        </authorList>
    </citation>
    <scope>NUCLEOTIDE SEQUENCE [LARGE SCALE GENOMIC DNA]</scope>
    <source>
        <strain evidence="1 2">E</strain>
    </source>
</reference>
<dbReference type="Proteomes" id="UP000469452">
    <property type="component" value="Unassembled WGS sequence"/>
</dbReference>
<evidence type="ECO:0008006" key="3">
    <source>
        <dbReference type="Google" id="ProtNLM"/>
    </source>
</evidence>
<protein>
    <recommendedName>
        <fullName evidence="3">DDE-1 domain-containing protein</fullName>
    </recommendedName>
</protein>